<evidence type="ECO:0000256" key="12">
    <source>
        <dbReference type="SAM" id="Phobius"/>
    </source>
</evidence>
<dbReference type="InterPro" id="IPR023380">
    <property type="entry name" value="DsbB-like_sf"/>
</dbReference>
<name>A0A1G2UTS8_9BACT</name>
<keyword evidence="9" id="KW-1015">Disulfide bond</keyword>
<proteinExistence type="inferred from homology"/>
<dbReference type="Pfam" id="PF02600">
    <property type="entry name" value="DsbB"/>
    <property type="match status" value="1"/>
</dbReference>
<evidence type="ECO:0000256" key="8">
    <source>
        <dbReference type="ARBA" id="ARBA00023136"/>
    </source>
</evidence>
<comment type="caution">
    <text evidence="13">The sequence shown here is derived from an EMBL/GenBank/DDBJ whole genome shotgun (WGS) entry which is preliminary data.</text>
</comment>
<dbReference type="PIRSF" id="PIRSF036659">
    <property type="entry name" value="BdbC"/>
    <property type="match status" value="1"/>
</dbReference>
<feature type="transmembrane region" description="Helical" evidence="12">
    <location>
        <begin position="30"/>
        <end position="50"/>
    </location>
</feature>
<comment type="subcellular location">
    <subcellularLocation>
        <location evidence="1">Membrane</location>
        <topology evidence="1">Multi-pass membrane protein</topology>
    </subcellularLocation>
</comment>
<dbReference type="InterPro" id="IPR012187">
    <property type="entry name" value="Disulphide_bond_form_BdbC"/>
</dbReference>
<feature type="transmembrane region" description="Helical" evidence="12">
    <location>
        <begin position="107"/>
        <end position="128"/>
    </location>
</feature>
<comment type="similarity">
    <text evidence="2">Belongs to the DsbB family. BdbC subfamily.</text>
</comment>
<keyword evidence="7" id="KW-0560">Oxidoreductase</keyword>
<dbReference type="GO" id="GO:0015035">
    <property type="term" value="F:protein-disulfide reductase activity"/>
    <property type="evidence" value="ECO:0007669"/>
    <property type="project" value="InterPro"/>
</dbReference>
<evidence type="ECO:0000256" key="7">
    <source>
        <dbReference type="ARBA" id="ARBA00023002"/>
    </source>
</evidence>
<dbReference type="Gene3D" id="1.20.1550.10">
    <property type="entry name" value="DsbB-like"/>
    <property type="match status" value="1"/>
</dbReference>
<evidence type="ECO:0000256" key="11">
    <source>
        <dbReference type="ARBA" id="ARBA00023284"/>
    </source>
</evidence>
<evidence type="ECO:0008006" key="15">
    <source>
        <dbReference type="Google" id="ProtNLM"/>
    </source>
</evidence>
<evidence type="ECO:0000313" key="14">
    <source>
        <dbReference type="Proteomes" id="UP000176558"/>
    </source>
</evidence>
<reference evidence="13 14" key="1">
    <citation type="journal article" date="2016" name="Nat. Commun.">
        <title>Thousands of microbial genomes shed light on interconnected biogeochemical processes in an aquifer system.</title>
        <authorList>
            <person name="Anantharaman K."/>
            <person name="Brown C.T."/>
            <person name="Hug L.A."/>
            <person name="Sharon I."/>
            <person name="Castelle C.J."/>
            <person name="Probst A.J."/>
            <person name="Thomas B.C."/>
            <person name="Singh A."/>
            <person name="Wilkins M.J."/>
            <person name="Karaoz U."/>
            <person name="Brodie E.L."/>
            <person name="Williams K.H."/>
            <person name="Hubbard S.S."/>
            <person name="Banfield J.F."/>
        </authorList>
    </citation>
    <scope>NUCLEOTIDE SEQUENCE [LARGE SCALE GENOMIC DNA]</scope>
</reference>
<evidence type="ECO:0000256" key="10">
    <source>
        <dbReference type="ARBA" id="ARBA00023186"/>
    </source>
</evidence>
<dbReference type="EMBL" id="MHWT01000011">
    <property type="protein sequence ID" value="OHB12795.1"/>
    <property type="molecule type" value="Genomic_DNA"/>
</dbReference>
<keyword evidence="3" id="KW-0813">Transport</keyword>
<evidence type="ECO:0000256" key="5">
    <source>
        <dbReference type="ARBA" id="ARBA00022982"/>
    </source>
</evidence>
<evidence type="ECO:0000256" key="6">
    <source>
        <dbReference type="ARBA" id="ARBA00022989"/>
    </source>
</evidence>
<dbReference type="PANTHER" id="PTHR43469">
    <property type="entry name" value="DISULFIDE FORMATION PROTEIN-RELATED"/>
    <property type="match status" value="1"/>
</dbReference>
<evidence type="ECO:0000256" key="1">
    <source>
        <dbReference type="ARBA" id="ARBA00004141"/>
    </source>
</evidence>
<evidence type="ECO:0000256" key="9">
    <source>
        <dbReference type="ARBA" id="ARBA00023157"/>
    </source>
</evidence>
<dbReference type="Proteomes" id="UP000176558">
    <property type="component" value="Unassembled WGS sequence"/>
</dbReference>
<sequence>MLELLFFGILSAVVGSLVYSNIVGFPPCDLCWWQRIFMYPQLIIVALAYYRKDKAVIDYLVPLSVIGAVVALYQSFVQWGFSFGVGGGCVAVGGECAKVYFMQYSYITIPFMSFTVFVYIIAMKYIYYSRSKQIRNGK</sequence>
<gene>
    <name evidence="13" type="ORF">A3G99_01405</name>
</gene>
<protein>
    <recommendedName>
        <fullName evidence="15">2-oxoglutarate dehydrogenase</fullName>
    </recommendedName>
</protein>
<dbReference type="SUPFAM" id="SSF158442">
    <property type="entry name" value="DsbB-like"/>
    <property type="match status" value="1"/>
</dbReference>
<dbReference type="GO" id="GO:0016020">
    <property type="term" value="C:membrane"/>
    <property type="evidence" value="ECO:0007669"/>
    <property type="project" value="UniProtKB-SubCell"/>
</dbReference>
<feature type="transmembrane region" description="Helical" evidence="12">
    <location>
        <begin position="57"/>
        <end position="76"/>
    </location>
</feature>
<evidence type="ECO:0000256" key="2">
    <source>
        <dbReference type="ARBA" id="ARBA00007602"/>
    </source>
</evidence>
<organism evidence="13 14">
    <name type="scientific">Candidatus Zambryskibacteria bacterium RIFCSPLOWO2_12_FULL_39_23</name>
    <dbReference type="NCBI Taxonomy" id="1802776"/>
    <lineage>
        <taxon>Bacteria</taxon>
        <taxon>Candidatus Zambryskiibacteriota</taxon>
    </lineage>
</organism>
<accession>A0A1G2UTS8</accession>
<keyword evidence="6 12" id="KW-1133">Transmembrane helix</keyword>
<dbReference type="AlphaFoldDB" id="A0A1G2UTS8"/>
<evidence type="ECO:0000256" key="3">
    <source>
        <dbReference type="ARBA" id="ARBA00022448"/>
    </source>
</evidence>
<evidence type="ECO:0000256" key="4">
    <source>
        <dbReference type="ARBA" id="ARBA00022692"/>
    </source>
</evidence>
<keyword evidence="4 12" id="KW-0812">Transmembrane</keyword>
<keyword evidence="10" id="KW-0143">Chaperone</keyword>
<keyword evidence="8 12" id="KW-0472">Membrane</keyword>
<dbReference type="GO" id="GO:0006457">
    <property type="term" value="P:protein folding"/>
    <property type="evidence" value="ECO:0007669"/>
    <property type="project" value="InterPro"/>
</dbReference>
<keyword evidence="5" id="KW-0249">Electron transport</keyword>
<dbReference type="PANTHER" id="PTHR43469:SF1">
    <property type="entry name" value="SPBETA PROPHAGE-DERIVED DISULFIDE BOND FORMATION PROTEIN B"/>
    <property type="match status" value="1"/>
</dbReference>
<keyword evidence="11" id="KW-0676">Redox-active center</keyword>
<dbReference type="InterPro" id="IPR003752">
    <property type="entry name" value="DiS_bond_form_DsbB/BdbC"/>
</dbReference>
<evidence type="ECO:0000313" key="13">
    <source>
        <dbReference type="EMBL" id="OHB12795.1"/>
    </source>
</evidence>